<dbReference type="InterPro" id="IPR001789">
    <property type="entry name" value="Sig_transdc_resp-reg_receiver"/>
</dbReference>
<dbReference type="AlphaFoldDB" id="A0A7Y2EGV0"/>
<dbReference type="SUPFAM" id="SSF52540">
    <property type="entry name" value="P-loop containing nucleoside triphosphate hydrolases"/>
    <property type="match status" value="1"/>
</dbReference>
<dbReference type="SMART" id="SM00382">
    <property type="entry name" value="AAA"/>
    <property type="match status" value="1"/>
</dbReference>
<keyword evidence="4" id="KW-0805">Transcription regulation</keyword>
<dbReference type="PROSITE" id="PS50110">
    <property type="entry name" value="RESPONSE_REGULATORY"/>
    <property type="match status" value="1"/>
</dbReference>
<evidence type="ECO:0000313" key="10">
    <source>
        <dbReference type="Proteomes" id="UP000547674"/>
    </source>
</evidence>
<evidence type="ECO:0000313" key="9">
    <source>
        <dbReference type="EMBL" id="NNF08158.1"/>
    </source>
</evidence>
<dbReference type="InterPro" id="IPR027417">
    <property type="entry name" value="P-loop_NTPase"/>
</dbReference>
<dbReference type="PROSITE" id="PS00688">
    <property type="entry name" value="SIGMA54_INTERACT_3"/>
    <property type="match status" value="1"/>
</dbReference>
<dbReference type="Pfam" id="PF25601">
    <property type="entry name" value="AAA_lid_14"/>
    <property type="match status" value="1"/>
</dbReference>
<dbReference type="Gene3D" id="3.40.50.2300">
    <property type="match status" value="1"/>
</dbReference>
<proteinExistence type="predicted"/>
<dbReference type="PANTHER" id="PTHR32071">
    <property type="entry name" value="TRANSCRIPTIONAL REGULATORY PROTEIN"/>
    <property type="match status" value="1"/>
</dbReference>
<dbReference type="Pfam" id="PF00158">
    <property type="entry name" value="Sigma54_activat"/>
    <property type="match status" value="1"/>
</dbReference>
<comment type="caution">
    <text evidence="9">The sequence shown here is derived from an EMBL/GenBank/DDBJ whole genome shotgun (WGS) entry which is preliminary data.</text>
</comment>
<feature type="modified residue" description="4-aspartylphosphate" evidence="6">
    <location>
        <position position="55"/>
    </location>
</feature>
<dbReference type="SMART" id="SM00448">
    <property type="entry name" value="REC"/>
    <property type="match status" value="1"/>
</dbReference>
<dbReference type="InterPro" id="IPR025944">
    <property type="entry name" value="Sigma_54_int_dom_CS"/>
</dbReference>
<gene>
    <name evidence="9" type="ORF">HKN21_15445</name>
</gene>
<dbReference type="GO" id="GO:0005524">
    <property type="term" value="F:ATP binding"/>
    <property type="evidence" value="ECO:0007669"/>
    <property type="project" value="UniProtKB-KW"/>
</dbReference>
<dbReference type="GO" id="GO:0000160">
    <property type="term" value="P:phosphorelay signal transduction system"/>
    <property type="evidence" value="ECO:0007669"/>
    <property type="project" value="InterPro"/>
</dbReference>
<dbReference type="InterPro" id="IPR009057">
    <property type="entry name" value="Homeodomain-like_sf"/>
</dbReference>
<feature type="domain" description="Sigma-54 factor interaction" evidence="7">
    <location>
        <begin position="142"/>
        <end position="371"/>
    </location>
</feature>
<dbReference type="SUPFAM" id="SSF52172">
    <property type="entry name" value="CheY-like"/>
    <property type="match status" value="1"/>
</dbReference>
<dbReference type="InterPro" id="IPR003593">
    <property type="entry name" value="AAA+_ATPase"/>
</dbReference>
<dbReference type="InterPro" id="IPR058031">
    <property type="entry name" value="AAA_lid_NorR"/>
</dbReference>
<dbReference type="Gene3D" id="3.40.50.300">
    <property type="entry name" value="P-loop containing nucleotide triphosphate hydrolases"/>
    <property type="match status" value="1"/>
</dbReference>
<dbReference type="InterPro" id="IPR011006">
    <property type="entry name" value="CheY-like_superfamily"/>
</dbReference>
<sequence length="461" mass="51312">MRATILIVDDESKVRRSVGDYLRDEGYTVLEATETSEAEKIIDANETTVDLILLDVRMPGESGVEFLERLPHIPESIPVVVMSGHGTIEVAIEAVRLGAFDFLEKGFTPERLAITVERGLEVIALRRQNLELRQGLDALHRLVGESKAMKDLRESIQRASPTPAKVLLLGENGVGKELVARAVHELSPRAGGAFVRLNCAAIPKELVESEIFGHEKGAFTGANAQKRGKLELAHAGTLFLDEIGDMNLEAQAKLLRALESSEFERVGGTQTLSFDARIIAATNKDLPAEVESGAFRRDLFYRLNVIPIVVPPLRDRVGDVPLLVNHYLDYFRNEYGRTNLSVAEEAMERLSHYEWPGNVRELRNLVERLVIMTPGSRVGLTQVKSLLGTQASESTDGIGLKLSIPEGEDGLLKRFLDEAERQFLTRELERQSWNVTQVAKVLGIDRANLHRKLKRYGLSRK</sequence>
<name>A0A7Y2EGV0_UNCEI</name>
<reference evidence="9 10" key="1">
    <citation type="submission" date="2020-03" db="EMBL/GenBank/DDBJ databases">
        <title>Metabolic flexibility allows generalist bacteria to become dominant in a frequently disturbed ecosystem.</title>
        <authorList>
            <person name="Chen Y.-J."/>
            <person name="Leung P.M."/>
            <person name="Bay S.K."/>
            <person name="Hugenholtz P."/>
            <person name="Kessler A.J."/>
            <person name="Shelley G."/>
            <person name="Waite D.W."/>
            <person name="Cook P.L."/>
            <person name="Greening C."/>
        </authorList>
    </citation>
    <scope>NUCLEOTIDE SEQUENCE [LARGE SCALE GENOMIC DNA]</scope>
    <source>
        <strain evidence="9">SS_bin_28</strain>
    </source>
</reference>
<dbReference type="SUPFAM" id="SSF46689">
    <property type="entry name" value="Homeodomain-like"/>
    <property type="match status" value="1"/>
</dbReference>
<keyword evidence="1 6" id="KW-0597">Phosphoprotein</keyword>
<dbReference type="PANTHER" id="PTHR32071:SF17">
    <property type="entry name" value="TRANSCRIPTIONAL REGULATOR (NTRC FAMILY)"/>
    <property type="match status" value="1"/>
</dbReference>
<dbReference type="Proteomes" id="UP000547674">
    <property type="component" value="Unassembled WGS sequence"/>
</dbReference>
<dbReference type="Gene3D" id="1.10.8.60">
    <property type="match status" value="1"/>
</dbReference>
<keyword evidence="3" id="KW-0067">ATP-binding</keyword>
<evidence type="ECO:0000256" key="3">
    <source>
        <dbReference type="ARBA" id="ARBA00022840"/>
    </source>
</evidence>
<dbReference type="FunFam" id="3.40.50.300:FF:000006">
    <property type="entry name" value="DNA-binding transcriptional regulator NtrC"/>
    <property type="match status" value="1"/>
</dbReference>
<dbReference type="InterPro" id="IPR002197">
    <property type="entry name" value="HTH_Fis"/>
</dbReference>
<evidence type="ECO:0000256" key="5">
    <source>
        <dbReference type="ARBA" id="ARBA00023163"/>
    </source>
</evidence>
<protein>
    <submittedName>
        <fullName evidence="9">Sigma-54-dependent Fis family transcriptional regulator</fullName>
    </submittedName>
</protein>
<dbReference type="GO" id="GO:0043565">
    <property type="term" value="F:sequence-specific DNA binding"/>
    <property type="evidence" value="ECO:0007669"/>
    <property type="project" value="InterPro"/>
</dbReference>
<evidence type="ECO:0000256" key="6">
    <source>
        <dbReference type="PROSITE-ProRule" id="PRU00169"/>
    </source>
</evidence>
<evidence type="ECO:0000256" key="1">
    <source>
        <dbReference type="ARBA" id="ARBA00022553"/>
    </source>
</evidence>
<evidence type="ECO:0000256" key="2">
    <source>
        <dbReference type="ARBA" id="ARBA00022741"/>
    </source>
</evidence>
<dbReference type="GO" id="GO:0006355">
    <property type="term" value="P:regulation of DNA-templated transcription"/>
    <property type="evidence" value="ECO:0007669"/>
    <property type="project" value="InterPro"/>
</dbReference>
<keyword evidence="2" id="KW-0547">Nucleotide-binding</keyword>
<dbReference type="CDD" id="cd00009">
    <property type="entry name" value="AAA"/>
    <property type="match status" value="1"/>
</dbReference>
<dbReference type="PRINTS" id="PR01590">
    <property type="entry name" value="HTHFIS"/>
</dbReference>
<dbReference type="EMBL" id="JABDJR010000623">
    <property type="protein sequence ID" value="NNF08158.1"/>
    <property type="molecule type" value="Genomic_DNA"/>
</dbReference>
<evidence type="ECO:0000259" key="8">
    <source>
        <dbReference type="PROSITE" id="PS50110"/>
    </source>
</evidence>
<dbReference type="Pfam" id="PF00072">
    <property type="entry name" value="Response_reg"/>
    <property type="match status" value="1"/>
</dbReference>
<dbReference type="InterPro" id="IPR002078">
    <property type="entry name" value="Sigma_54_int"/>
</dbReference>
<dbReference type="Gene3D" id="1.10.10.60">
    <property type="entry name" value="Homeodomain-like"/>
    <property type="match status" value="1"/>
</dbReference>
<keyword evidence="5" id="KW-0804">Transcription</keyword>
<evidence type="ECO:0000259" key="7">
    <source>
        <dbReference type="PROSITE" id="PS50045"/>
    </source>
</evidence>
<dbReference type="Pfam" id="PF02954">
    <property type="entry name" value="HTH_8"/>
    <property type="match status" value="1"/>
</dbReference>
<evidence type="ECO:0000256" key="4">
    <source>
        <dbReference type="ARBA" id="ARBA00023015"/>
    </source>
</evidence>
<accession>A0A7Y2EGV0</accession>
<feature type="domain" description="Response regulatory" evidence="8">
    <location>
        <begin position="4"/>
        <end position="120"/>
    </location>
</feature>
<dbReference type="PROSITE" id="PS50045">
    <property type="entry name" value="SIGMA54_INTERACT_4"/>
    <property type="match status" value="1"/>
</dbReference>
<organism evidence="9 10">
    <name type="scientific">Eiseniibacteriota bacterium</name>
    <dbReference type="NCBI Taxonomy" id="2212470"/>
    <lineage>
        <taxon>Bacteria</taxon>
        <taxon>Candidatus Eiseniibacteriota</taxon>
    </lineage>
</organism>